<sequence length="79" mass="8732">MICKVKLSIVTYEHVCGSVQLLKDVYNITHHGSCTELCKGVYRYGKSTLHAINVLKHCTSLDIKDLTVSSGCDIIDVYG</sequence>
<gene>
    <name evidence="1" type="ORF">LCGC14_1056220</name>
</gene>
<dbReference type="AlphaFoldDB" id="A0A0F9MS00"/>
<organism evidence="1">
    <name type="scientific">marine sediment metagenome</name>
    <dbReference type="NCBI Taxonomy" id="412755"/>
    <lineage>
        <taxon>unclassified sequences</taxon>
        <taxon>metagenomes</taxon>
        <taxon>ecological metagenomes</taxon>
    </lineage>
</organism>
<reference evidence="1" key="1">
    <citation type="journal article" date="2015" name="Nature">
        <title>Complex archaea that bridge the gap between prokaryotes and eukaryotes.</title>
        <authorList>
            <person name="Spang A."/>
            <person name="Saw J.H."/>
            <person name="Jorgensen S.L."/>
            <person name="Zaremba-Niedzwiedzka K."/>
            <person name="Martijn J."/>
            <person name="Lind A.E."/>
            <person name="van Eijk R."/>
            <person name="Schleper C."/>
            <person name="Guy L."/>
            <person name="Ettema T.J."/>
        </authorList>
    </citation>
    <scope>NUCLEOTIDE SEQUENCE</scope>
</reference>
<evidence type="ECO:0000313" key="1">
    <source>
        <dbReference type="EMBL" id="KKN08504.1"/>
    </source>
</evidence>
<comment type="caution">
    <text evidence="1">The sequence shown here is derived from an EMBL/GenBank/DDBJ whole genome shotgun (WGS) entry which is preliminary data.</text>
</comment>
<name>A0A0F9MS00_9ZZZZ</name>
<protein>
    <submittedName>
        <fullName evidence="1">Uncharacterized protein</fullName>
    </submittedName>
</protein>
<dbReference type="EMBL" id="LAZR01004450">
    <property type="protein sequence ID" value="KKN08504.1"/>
    <property type="molecule type" value="Genomic_DNA"/>
</dbReference>
<proteinExistence type="predicted"/>
<accession>A0A0F9MS00</accession>